<organism evidence="2 3">
    <name type="scientific">Longimycelium tulufanense</name>
    <dbReference type="NCBI Taxonomy" id="907463"/>
    <lineage>
        <taxon>Bacteria</taxon>
        <taxon>Bacillati</taxon>
        <taxon>Actinomycetota</taxon>
        <taxon>Actinomycetes</taxon>
        <taxon>Pseudonocardiales</taxon>
        <taxon>Pseudonocardiaceae</taxon>
        <taxon>Longimycelium</taxon>
    </lineage>
</organism>
<dbReference type="EMBL" id="BMMK01000031">
    <property type="protein sequence ID" value="GGM74206.1"/>
    <property type="molecule type" value="Genomic_DNA"/>
</dbReference>
<sequence length="140" mass="15393">MVTSQVRIVLDFHDALTSGHLQRLQPLLHKDVEVGGPRRGAGGRGLAMVEQWFVQPGVTLVPRRVFHRGDYVVVEQEVRWRTGDGAPGEPVAVAAVFRVVDNRIEMIHRYQDLGEALGTVEVNEDDEVDLSRAGSTPSGS</sequence>
<feature type="domain" description="SnoaL-like" evidence="1">
    <location>
        <begin position="9"/>
        <end position="104"/>
    </location>
</feature>
<accession>A0A8J3FYR6</accession>
<evidence type="ECO:0000259" key="1">
    <source>
        <dbReference type="Pfam" id="PF12680"/>
    </source>
</evidence>
<evidence type="ECO:0000313" key="3">
    <source>
        <dbReference type="Proteomes" id="UP000637578"/>
    </source>
</evidence>
<reference evidence="2" key="2">
    <citation type="submission" date="2020-09" db="EMBL/GenBank/DDBJ databases">
        <authorList>
            <person name="Sun Q."/>
            <person name="Zhou Y."/>
        </authorList>
    </citation>
    <scope>NUCLEOTIDE SEQUENCE</scope>
    <source>
        <strain evidence="2">CGMCC 4.5737</strain>
    </source>
</reference>
<gene>
    <name evidence="2" type="ORF">GCM10012275_51130</name>
</gene>
<comment type="caution">
    <text evidence="2">The sequence shown here is derived from an EMBL/GenBank/DDBJ whole genome shotgun (WGS) entry which is preliminary data.</text>
</comment>
<protein>
    <recommendedName>
        <fullName evidence="1">SnoaL-like domain-containing protein</fullName>
    </recommendedName>
</protein>
<reference evidence="2" key="1">
    <citation type="journal article" date="2014" name="Int. J. Syst. Evol. Microbiol.">
        <title>Complete genome sequence of Corynebacterium casei LMG S-19264T (=DSM 44701T), isolated from a smear-ripened cheese.</title>
        <authorList>
            <consortium name="US DOE Joint Genome Institute (JGI-PGF)"/>
            <person name="Walter F."/>
            <person name="Albersmeier A."/>
            <person name="Kalinowski J."/>
            <person name="Ruckert C."/>
        </authorList>
    </citation>
    <scope>NUCLEOTIDE SEQUENCE</scope>
    <source>
        <strain evidence="2">CGMCC 4.5737</strain>
    </source>
</reference>
<keyword evidence="3" id="KW-1185">Reference proteome</keyword>
<evidence type="ECO:0000313" key="2">
    <source>
        <dbReference type="EMBL" id="GGM74206.1"/>
    </source>
</evidence>
<dbReference type="Gene3D" id="3.10.450.50">
    <property type="match status" value="1"/>
</dbReference>
<dbReference type="SUPFAM" id="SSF54427">
    <property type="entry name" value="NTF2-like"/>
    <property type="match status" value="1"/>
</dbReference>
<name>A0A8J3FYR6_9PSEU</name>
<dbReference type="Proteomes" id="UP000637578">
    <property type="component" value="Unassembled WGS sequence"/>
</dbReference>
<dbReference type="AlphaFoldDB" id="A0A8J3FYR6"/>
<proteinExistence type="predicted"/>
<dbReference type="InterPro" id="IPR032710">
    <property type="entry name" value="NTF2-like_dom_sf"/>
</dbReference>
<dbReference type="InterPro" id="IPR037401">
    <property type="entry name" value="SnoaL-like"/>
</dbReference>
<dbReference type="Pfam" id="PF12680">
    <property type="entry name" value="SnoaL_2"/>
    <property type="match status" value="1"/>
</dbReference>
<dbReference type="RefSeq" id="WP_189060966.1">
    <property type="nucleotide sequence ID" value="NZ_BMMK01000031.1"/>
</dbReference>